<accession>A0A4V1C5U9</accession>
<dbReference type="AlphaFoldDB" id="A0A4V1C5U9"/>
<dbReference type="Proteomes" id="UP000294847">
    <property type="component" value="Chromosome 2"/>
</dbReference>
<proteinExistence type="predicted"/>
<organism evidence="1 2">
    <name type="scientific">Pyricularia oryzae</name>
    <name type="common">Rice blast fungus</name>
    <name type="synonym">Magnaporthe oryzae</name>
    <dbReference type="NCBI Taxonomy" id="318829"/>
    <lineage>
        <taxon>Eukaryota</taxon>
        <taxon>Fungi</taxon>
        <taxon>Dikarya</taxon>
        <taxon>Ascomycota</taxon>
        <taxon>Pezizomycotina</taxon>
        <taxon>Sordariomycetes</taxon>
        <taxon>Sordariomycetidae</taxon>
        <taxon>Magnaporthales</taxon>
        <taxon>Pyriculariaceae</taxon>
        <taxon>Pyricularia</taxon>
    </lineage>
</organism>
<reference evidence="1 2" key="1">
    <citation type="journal article" date="2019" name="Mol. Biol. Evol.">
        <title>Blast fungal genomes show frequent chromosomal changes, gene gains and losses, and effector gene turnover.</title>
        <authorList>
            <person name="Gomez Luciano L.B."/>
            <person name="Jason Tsai I."/>
            <person name="Chuma I."/>
            <person name="Tosa Y."/>
            <person name="Chen Y.H."/>
            <person name="Li J.Y."/>
            <person name="Li M.Y."/>
            <person name="Jade Lu M.Y."/>
            <person name="Nakayashiki H."/>
            <person name="Li W.H."/>
        </authorList>
    </citation>
    <scope>NUCLEOTIDE SEQUENCE [LARGE SCALE GENOMIC DNA]</scope>
    <source>
        <strain evidence="1">MZ5-1-6</strain>
    </source>
</reference>
<gene>
    <name evidence="1" type="ORF">PoMZ_02578</name>
</gene>
<sequence length="61" mass="6552">MDGVQISIRGCGYINFGLQWSTKSSSWALCSLIADYAAVFHGCLPPVLGLFGKIGLCQMLI</sequence>
<evidence type="ECO:0000313" key="1">
    <source>
        <dbReference type="EMBL" id="QBZ57645.1"/>
    </source>
</evidence>
<name>A0A4V1C5U9_PYROR</name>
<protein>
    <submittedName>
        <fullName evidence="1">Uncharacterized protein</fullName>
    </submittedName>
</protein>
<evidence type="ECO:0000313" key="2">
    <source>
        <dbReference type="Proteomes" id="UP000294847"/>
    </source>
</evidence>
<dbReference type="EMBL" id="CP034205">
    <property type="protein sequence ID" value="QBZ57645.1"/>
    <property type="molecule type" value="Genomic_DNA"/>
</dbReference>